<feature type="non-terminal residue" evidence="1">
    <location>
        <position position="1"/>
    </location>
</feature>
<protein>
    <submittedName>
        <fullName evidence="1">Uncharacterized protein</fullName>
    </submittedName>
</protein>
<dbReference type="Proteomes" id="UP000663873">
    <property type="component" value="Unassembled WGS sequence"/>
</dbReference>
<proteinExistence type="predicted"/>
<name>A0A821VSP8_9BILA</name>
<comment type="caution">
    <text evidence="1">The sequence shown here is derived from an EMBL/GenBank/DDBJ whole genome shotgun (WGS) entry which is preliminary data.</text>
</comment>
<dbReference type="EMBL" id="CAJOBP010079843">
    <property type="protein sequence ID" value="CAF4911034.1"/>
    <property type="molecule type" value="Genomic_DNA"/>
</dbReference>
<dbReference type="EMBL" id="CAJOBP010091169">
    <property type="protein sequence ID" value="CAF4947994.1"/>
    <property type="molecule type" value="Genomic_DNA"/>
</dbReference>
<dbReference type="AlphaFoldDB" id="A0A821VSP8"/>
<sequence length="50" mass="5871">MSIEAKRIISGLLERDPQRRLGNKNSPLGLLNEEPFFMKPYTLNNIENRR</sequence>
<evidence type="ECO:0000313" key="1">
    <source>
        <dbReference type="EMBL" id="CAF4911034.1"/>
    </source>
</evidence>
<evidence type="ECO:0000313" key="2">
    <source>
        <dbReference type="EMBL" id="CAF4947994.1"/>
    </source>
</evidence>
<reference evidence="1" key="1">
    <citation type="submission" date="2021-02" db="EMBL/GenBank/DDBJ databases">
        <authorList>
            <person name="Nowell W R."/>
        </authorList>
    </citation>
    <scope>NUCLEOTIDE SEQUENCE</scope>
</reference>
<gene>
    <name evidence="1" type="ORF">UJA718_LOCUS45972</name>
    <name evidence="2" type="ORF">UJA718_LOCUS47619</name>
</gene>
<accession>A0A821VSP8</accession>
<evidence type="ECO:0000313" key="3">
    <source>
        <dbReference type="Proteomes" id="UP000663873"/>
    </source>
</evidence>
<keyword evidence="3" id="KW-1185">Reference proteome</keyword>
<organism evidence="1 3">
    <name type="scientific">Rotaria socialis</name>
    <dbReference type="NCBI Taxonomy" id="392032"/>
    <lineage>
        <taxon>Eukaryota</taxon>
        <taxon>Metazoa</taxon>
        <taxon>Spiralia</taxon>
        <taxon>Gnathifera</taxon>
        <taxon>Rotifera</taxon>
        <taxon>Eurotatoria</taxon>
        <taxon>Bdelloidea</taxon>
        <taxon>Philodinida</taxon>
        <taxon>Philodinidae</taxon>
        <taxon>Rotaria</taxon>
    </lineage>
</organism>